<dbReference type="AlphaFoldDB" id="A0A0N4V3K4"/>
<proteinExistence type="predicted"/>
<dbReference type="EMBL" id="UXUI01007830">
    <property type="protein sequence ID" value="VDD89594.1"/>
    <property type="molecule type" value="Genomic_DNA"/>
</dbReference>
<reference evidence="3" key="1">
    <citation type="submission" date="2017-02" db="UniProtKB">
        <authorList>
            <consortium name="WormBaseParasite"/>
        </authorList>
    </citation>
    <scope>IDENTIFICATION</scope>
</reference>
<protein>
    <submittedName>
        <fullName evidence="3">KTSC domain-containing protein</fullName>
    </submittedName>
</protein>
<evidence type="ECO:0000313" key="2">
    <source>
        <dbReference type="Proteomes" id="UP000274131"/>
    </source>
</evidence>
<dbReference type="Proteomes" id="UP000274131">
    <property type="component" value="Unassembled WGS sequence"/>
</dbReference>
<accession>A0A0N4V3K4</accession>
<reference evidence="1 2" key="2">
    <citation type="submission" date="2018-10" db="EMBL/GenBank/DDBJ databases">
        <authorList>
            <consortium name="Pathogen Informatics"/>
        </authorList>
    </citation>
    <scope>NUCLEOTIDE SEQUENCE [LARGE SCALE GENOMIC DNA]</scope>
</reference>
<dbReference type="WBParaSite" id="EVEC_0000463701-mRNA-1">
    <property type="protein sequence ID" value="EVEC_0000463701-mRNA-1"/>
    <property type="gene ID" value="EVEC_0000463701"/>
</dbReference>
<evidence type="ECO:0000313" key="1">
    <source>
        <dbReference type="EMBL" id="VDD89594.1"/>
    </source>
</evidence>
<keyword evidence="2" id="KW-1185">Reference proteome</keyword>
<sequence length="84" mass="10070">MVFMGTPKRKLTFNISDDHPLHYARRTADGDWQFDNHYALQYFTERKVFRLSEMYFQPTDWLAAVLAEGWGKGQKQREGNRNRE</sequence>
<name>A0A0N4V3K4_ENTVE</name>
<organism evidence="3">
    <name type="scientific">Enterobius vermicularis</name>
    <name type="common">Human pinworm</name>
    <dbReference type="NCBI Taxonomy" id="51028"/>
    <lineage>
        <taxon>Eukaryota</taxon>
        <taxon>Metazoa</taxon>
        <taxon>Ecdysozoa</taxon>
        <taxon>Nematoda</taxon>
        <taxon>Chromadorea</taxon>
        <taxon>Rhabditida</taxon>
        <taxon>Spirurina</taxon>
        <taxon>Oxyuridomorpha</taxon>
        <taxon>Oxyuroidea</taxon>
        <taxon>Oxyuridae</taxon>
        <taxon>Enterobius</taxon>
    </lineage>
</organism>
<evidence type="ECO:0000313" key="3">
    <source>
        <dbReference type="WBParaSite" id="EVEC_0000463701-mRNA-1"/>
    </source>
</evidence>
<gene>
    <name evidence="1" type="ORF">EVEC_LOCUS4345</name>
</gene>